<evidence type="ECO:0000256" key="4">
    <source>
        <dbReference type="ARBA" id="ARBA00022679"/>
    </source>
</evidence>
<evidence type="ECO:0000256" key="11">
    <source>
        <dbReference type="ARBA" id="ARBA00023163"/>
    </source>
</evidence>
<dbReference type="AlphaFoldDB" id="A0A7S1TJ53"/>
<dbReference type="SUPFAM" id="SSF82199">
    <property type="entry name" value="SET domain"/>
    <property type="match status" value="1"/>
</dbReference>
<dbReference type="PROSITE" id="PS50280">
    <property type="entry name" value="SET"/>
    <property type="match status" value="1"/>
</dbReference>
<keyword evidence="11" id="KW-0804">Transcription</keyword>
<dbReference type="InterPro" id="IPR003616">
    <property type="entry name" value="Post-SET_dom"/>
</dbReference>
<comment type="subcellular location">
    <subcellularLocation>
        <location evidence="1">Nucleus</location>
    </subcellularLocation>
</comment>
<dbReference type="Pfam" id="PF00856">
    <property type="entry name" value="SET"/>
    <property type="match status" value="1"/>
</dbReference>
<sequence>MKVDRSRPGSVAFRLGSMTLLSLGQIVDSDLFHCLHAIFPMGYVLHRRYWSLDYPGQREGYFFEIAGDASTGPCFRIRSARTKFVFANERTVELAWNRFTCMLAASRRSLYLQTFPSSLPGRHWTLTALEAFGLQNSRICRLLEHLPGAGSCKNYQFRHLPRDELEMIDCKHEGLQLSMVDCARTKGLLPRRNVESHGSVKQALVYTPQPAEHLMETKIQLGHSKRRRSGLPIAMQYRNMLRSWKRRTEIRQSEIQGWGLFTTDAFEENEMVIEYAGELIRPSISDVREKAYERKGRGCYMFKIDEDIIVDATRRGNWARFINHSCDPNCVSRRVTVEGGRKAIVIVARRGLCCGEELSYDYMFPVEDEKVPCSCRAANCRGSLN</sequence>
<keyword evidence="2" id="KW-0597">Phosphoprotein</keyword>
<keyword evidence="7" id="KW-0677">Repeat</keyword>
<keyword evidence="6" id="KW-0479">Metal-binding</keyword>
<keyword evidence="12" id="KW-0539">Nucleus</keyword>
<feature type="domain" description="Post-SET" evidence="14">
    <location>
        <begin position="369"/>
        <end position="385"/>
    </location>
</feature>
<evidence type="ECO:0000256" key="1">
    <source>
        <dbReference type="ARBA" id="ARBA00004123"/>
    </source>
</evidence>
<dbReference type="CDD" id="cd10518">
    <property type="entry name" value="SET_SETD1-like"/>
    <property type="match status" value="1"/>
</dbReference>
<dbReference type="Gene3D" id="3.30.160.360">
    <property type="match status" value="1"/>
</dbReference>
<dbReference type="SMART" id="SM00317">
    <property type="entry name" value="SET"/>
    <property type="match status" value="1"/>
</dbReference>
<reference evidence="15" key="1">
    <citation type="submission" date="2021-01" db="EMBL/GenBank/DDBJ databases">
        <authorList>
            <person name="Corre E."/>
            <person name="Pelletier E."/>
            <person name="Niang G."/>
            <person name="Scheremetjew M."/>
            <person name="Finn R."/>
            <person name="Kale V."/>
            <person name="Holt S."/>
            <person name="Cochrane G."/>
            <person name="Meng A."/>
            <person name="Brown T."/>
            <person name="Cohen L."/>
        </authorList>
    </citation>
    <scope>NUCLEOTIDE SEQUENCE</scope>
    <source>
        <strain evidence="15">SAG 36.94</strain>
    </source>
</reference>
<dbReference type="PANTHER" id="PTHR45888:SF5">
    <property type="entry name" value="D4, ISOFORM A"/>
    <property type="match status" value="1"/>
</dbReference>
<dbReference type="PROSITE" id="PS51543">
    <property type="entry name" value="FYRC"/>
    <property type="match status" value="1"/>
</dbReference>
<feature type="domain" description="SET" evidence="13">
    <location>
        <begin position="246"/>
        <end position="363"/>
    </location>
</feature>
<evidence type="ECO:0000256" key="5">
    <source>
        <dbReference type="ARBA" id="ARBA00022691"/>
    </source>
</evidence>
<keyword evidence="10" id="KW-0805">Transcription regulation</keyword>
<evidence type="ECO:0000256" key="2">
    <source>
        <dbReference type="ARBA" id="ARBA00022553"/>
    </source>
</evidence>
<evidence type="ECO:0000256" key="10">
    <source>
        <dbReference type="ARBA" id="ARBA00023015"/>
    </source>
</evidence>
<keyword evidence="9" id="KW-0862">Zinc</keyword>
<dbReference type="InterPro" id="IPR003888">
    <property type="entry name" value="FYrich_N"/>
</dbReference>
<evidence type="ECO:0000313" key="15">
    <source>
        <dbReference type="EMBL" id="CAD9237459.1"/>
    </source>
</evidence>
<keyword evidence="5" id="KW-0949">S-adenosyl-L-methionine</keyword>
<organism evidence="15">
    <name type="scientific">Compsopogon caeruleus</name>
    <dbReference type="NCBI Taxonomy" id="31354"/>
    <lineage>
        <taxon>Eukaryota</taxon>
        <taxon>Rhodophyta</taxon>
        <taxon>Compsopogonophyceae</taxon>
        <taxon>Compsopogonales</taxon>
        <taxon>Compsopogonaceae</taxon>
        <taxon>Compsopogon</taxon>
    </lineage>
</organism>
<keyword evidence="8" id="KW-0863">Zinc-finger</keyword>
<accession>A0A7S1TJ53</accession>
<keyword evidence="3" id="KW-0489">Methyltransferase</keyword>
<dbReference type="EMBL" id="HBGH01017247">
    <property type="protein sequence ID" value="CAD9237459.1"/>
    <property type="molecule type" value="Transcribed_RNA"/>
</dbReference>
<dbReference type="InterPro" id="IPR001214">
    <property type="entry name" value="SET_dom"/>
</dbReference>
<dbReference type="SMART" id="SM00541">
    <property type="entry name" value="FYRN"/>
    <property type="match status" value="1"/>
</dbReference>
<protein>
    <recommendedName>
        <fullName evidence="16">Histone-lysine N-methyltransferase</fullName>
    </recommendedName>
</protein>
<keyword evidence="4" id="KW-0808">Transferase</keyword>
<evidence type="ECO:0000256" key="6">
    <source>
        <dbReference type="ARBA" id="ARBA00022723"/>
    </source>
</evidence>
<evidence type="ECO:0000256" key="8">
    <source>
        <dbReference type="ARBA" id="ARBA00022771"/>
    </source>
</evidence>
<dbReference type="SMART" id="SM00542">
    <property type="entry name" value="FYRC"/>
    <property type="match status" value="1"/>
</dbReference>
<dbReference type="PANTHER" id="PTHR45888">
    <property type="entry name" value="HL01030P-RELATED"/>
    <property type="match status" value="1"/>
</dbReference>
<evidence type="ECO:0000259" key="13">
    <source>
        <dbReference type="PROSITE" id="PS50280"/>
    </source>
</evidence>
<dbReference type="InterPro" id="IPR046341">
    <property type="entry name" value="SET_dom_sf"/>
</dbReference>
<dbReference type="InterPro" id="IPR003889">
    <property type="entry name" value="FYrich_C"/>
</dbReference>
<dbReference type="Pfam" id="PF05964">
    <property type="entry name" value="FYRN"/>
    <property type="match status" value="1"/>
</dbReference>
<dbReference type="GO" id="GO:0032259">
    <property type="term" value="P:methylation"/>
    <property type="evidence" value="ECO:0007669"/>
    <property type="project" value="UniProtKB-KW"/>
</dbReference>
<evidence type="ECO:0000256" key="12">
    <source>
        <dbReference type="ARBA" id="ARBA00023242"/>
    </source>
</evidence>
<dbReference type="PROSITE" id="PS50868">
    <property type="entry name" value="POST_SET"/>
    <property type="match status" value="1"/>
</dbReference>
<evidence type="ECO:0000259" key="14">
    <source>
        <dbReference type="PROSITE" id="PS50868"/>
    </source>
</evidence>
<dbReference type="PROSITE" id="PS51542">
    <property type="entry name" value="FYRN"/>
    <property type="match status" value="1"/>
</dbReference>
<name>A0A7S1TJ53_9RHOD</name>
<dbReference type="GO" id="GO:0008270">
    <property type="term" value="F:zinc ion binding"/>
    <property type="evidence" value="ECO:0007669"/>
    <property type="project" value="UniProtKB-KW"/>
</dbReference>
<proteinExistence type="predicted"/>
<dbReference type="Pfam" id="PF05965">
    <property type="entry name" value="FYRC"/>
    <property type="match status" value="1"/>
</dbReference>
<dbReference type="GO" id="GO:0005654">
    <property type="term" value="C:nucleoplasm"/>
    <property type="evidence" value="ECO:0007669"/>
    <property type="project" value="UniProtKB-ARBA"/>
</dbReference>
<evidence type="ECO:0000256" key="3">
    <source>
        <dbReference type="ARBA" id="ARBA00022603"/>
    </source>
</evidence>
<dbReference type="SMART" id="SM00508">
    <property type="entry name" value="PostSET"/>
    <property type="match status" value="1"/>
</dbReference>
<evidence type="ECO:0008006" key="16">
    <source>
        <dbReference type="Google" id="ProtNLM"/>
    </source>
</evidence>
<dbReference type="GO" id="GO:0008168">
    <property type="term" value="F:methyltransferase activity"/>
    <property type="evidence" value="ECO:0007669"/>
    <property type="project" value="UniProtKB-KW"/>
</dbReference>
<dbReference type="Gene3D" id="2.170.270.10">
    <property type="entry name" value="SET domain"/>
    <property type="match status" value="1"/>
</dbReference>
<gene>
    <name evidence="15" type="ORF">CCAE0312_LOCUS9558</name>
</gene>
<evidence type="ECO:0000256" key="9">
    <source>
        <dbReference type="ARBA" id="ARBA00022833"/>
    </source>
</evidence>
<evidence type="ECO:0000256" key="7">
    <source>
        <dbReference type="ARBA" id="ARBA00022737"/>
    </source>
</evidence>